<dbReference type="Proteomes" id="UP000758603">
    <property type="component" value="Unassembled WGS sequence"/>
</dbReference>
<comment type="caution">
    <text evidence="1">The sequence shown here is derived from an EMBL/GenBank/DDBJ whole genome shotgun (WGS) entry which is preliminary data.</text>
</comment>
<dbReference type="RefSeq" id="XP_045964645.1">
    <property type="nucleotide sequence ID" value="XM_046101506.1"/>
</dbReference>
<name>A0A9P9A543_9PEZI</name>
<dbReference type="Gene3D" id="2.60.120.10">
    <property type="entry name" value="Jelly Rolls"/>
    <property type="match status" value="1"/>
</dbReference>
<dbReference type="InterPro" id="IPR011051">
    <property type="entry name" value="RmlC_Cupin_sf"/>
</dbReference>
<sequence>MVASWQLWLSPRPTRRTETATQETALAAGDTILYEFFKEDDGRRTVKETHYFHKKEVRDGLSGPPLHIHLKQKETFQVQQGVLGVVKNGKEYALTRDDGPVSVEPGVRHTFWAHGSGKEDLIFKVWVEPQDADHGFDESFMRNFSSYLRDCEKHKIAPSIFQILLFLYHSDIILTPPFWLPLSFLIVLHHVFAYWIGASLLGYEASYPEYSADSKKTS</sequence>
<protein>
    <submittedName>
        <fullName evidence="1">Uncharacterized protein</fullName>
    </submittedName>
</protein>
<proteinExistence type="predicted"/>
<dbReference type="OrthoDB" id="9976870at2759"/>
<dbReference type="AlphaFoldDB" id="A0A9P9A543"/>
<dbReference type="SUPFAM" id="SSF51182">
    <property type="entry name" value="RmlC-like cupins"/>
    <property type="match status" value="1"/>
</dbReference>
<dbReference type="InterPro" id="IPR014710">
    <property type="entry name" value="RmlC-like_jellyroll"/>
</dbReference>
<dbReference type="EMBL" id="JAGPXC010000001">
    <property type="protein sequence ID" value="KAH6660514.1"/>
    <property type="molecule type" value="Genomic_DNA"/>
</dbReference>
<reference evidence="1" key="1">
    <citation type="journal article" date="2021" name="Nat. Commun.">
        <title>Genetic determinants of endophytism in the Arabidopsis root mycobiome.</title>
        <authorList>
            <person name="Mesny F."/>
            <person name="Miyauchi S."/>
            <person name="Thiergart T."/>
            <person name="Pickel B."/>
            <person name="Atanasova L."/>
            <person name="Karlsson M."/>
            <person name="Huettel B."/>
            <person name="Barry K.W."/>
            <person name="Haridas S."/>
            <person name="Chen C."/>
            <person name="Bauer D."/>
            <person name="Andreopoulos W."/>
            <person name="Pangilinan J."/>
            <person name="LaButti K."/>
            <person name="Riley R."/>
            <person name="Lipzen A."/>
            <person name="Clum A."/>
            <person name="Drula E."/>
            <person name="Henrissat B."/>
            <person name="Kohler A."/>
            <person name="Grigoriev I.V."/>
            <person name="Martin F.M."/>
            <person name="Hacquard S."/>
        </authorList>
    </citation>
    <scope>NUCLEOTIDE SEQUENCE</scope>
    <source>
        <strain evidence="1">MPI-SDFR-AT-0073</strain>
    </source>
</reference>
<dbReference type="GeneID" id="70130398"/>
<keyword evidence="2" id="KW-1185">Reference proteome</keyword>
<evidence type="ECO:0000313" key="1">
    <source>
        <dbReference type="EMBL" id="KAH6660514.1"/>
    </source>
</evidence>
<gene>
    <name evidence="1" type="ORF">BKA67DRAFT_548270</name>
</gene>
<evidence type="ECO:0000313" key="2">
    <source>
        <dbReference type="Proteomes" id="UP000758603"/>
    </source>
</evidence>
<organism evidence="1 2">
    <name type="scientific">Truncatella angustata</name>
    <dbReference type="NCBI Taxonomy" id="152316"/>
    <lineage>
        <taxon>Eukaryota</taxon>
        <taxon>Fungi</taxon>
        <taxon>Dikarya</taxon>
        <taxon>Ascomycota</taxon>
        <taxon>Pezizomycotina</taxon>
        <taxon>Sordariomycetes</taxon>
        <taxon>Xylariomycetidae</taxon>
        <taxon>Amphisphaeriales</taxon>
        <taxon>Sporocadaceae</taxon>
        <taxon>Truncatella</taxon>
    </lineage>
</organism>
<accession>A0A9P9A543</accession>